<evidence type="ECO:0000259" key="7">
    <source>
        <dbReference type="PROSITE" id="PS50983"/>
    </source>
</evidence>
<protein>
    <submittedName>
        <fullName evidence="8">Iron complex transport system substrate-binding protein</fullName>
    </submittedName>
</protein>
<evidence type="ECO:0000256" key="3">
    <source>
        <dbReference type="ARBA" id="ARBA00022448"/>
    </source>
</evidence>
<organism evidence="8 9">
    <name type="scientific">Paenibacillus algorifonticola</name>
    <dbReference type="NCBI Taxonomy" id="684063"/>
    <lineage>
        <taxon>Bacteria</taxon>
        <taxon>Bacillati</taxon>
        <taxon>Bacillota</taxon>
        <taxon>Bacilli</taxon>
        <taxon>Bacillales</taxon>
        <taxon>Paenibacillaceae</taxon>
        <taxon>Paenibacillus</taxon>
    </lineage>
</organism>
<keyword evidence="4 6" id="KW-0732">Signal</keyword>
<dbReference type="RefSeq" id="WP_052737259.1">
    <property type="nucleotide sequence ID" value="NZ_FONN01000025.1"/>
</dbReference>
<dbReference type="PROSITE" id="PS50983">
    <property type="entry name" value="FE_B12_PBP"/>
    <property type="match status" value="1"/>
</dbReference>
<dbReference type="Proteomes" id="UP000183410">
    <property type="component" value="Unassembled WGS sequence"/>
</dbReference>
<dbReference type="Gene3D" id="3.40.50.1980">
    <property type="entry name" value="Nitrogenase molybdenum iron protein domain"/>
    <property type="match status" value="2"/>
</dbReference>
<dbReference type="PANTHER" id="PTHR30532:SF1">
    <property type="entry name" value="IRON(3+)-HYDROXAMATE-BINDING PROTEIN FHUD"/>
    <property type="match status" value="1"/>
</dbReference>
<keyword evidence="3" id="KW-0813">Transport</keyword>
<dbReference type="PROSITE" id="PS51257">
    <property type="entry name" value="PROKAR_LIPOPROTEIN"/>
    <property type="match status" value="1"/>
</dbReference>
<dbReference type="AlphaFoldDB" id="A0A1I2HQG4"/>
<dbReference type="InterPro" id="IPR002491">
    <property type="entry name" value="ABC_transptr_periplasmic_BD"/>
</dbReference>
<dbReference type="SUPFAM" id="SSF53807">
    <property type="entry name" value="Helical backbone' metal receptor"/>
    <property type="match status" value="1"/>
</dbReference>
<dbReference type="GO" id="GO:1901678">
    <property type="term" value="P:iron coordination entity transport"/>
    <property type="evidence" value="ECO:0007669"/>
    <property type="project" value="UniProtKB-ARBA"/>
</dbReference>
<dbReference type="GO" id="GO:0030288">
    <property type="term" value="C:outer membrane-bounded periplasmic space"/>
    <property type="evidence" value="ECO:0007669"/>
    <property type="project" value="TreeGrafter"/>
</dbReference>
<feature type="signal peptide" evidence="6">
    <location>
        <begin position="1"/>
        <end position="24"/>
    </location>
</feature>
<accession>A0A1I2HQG4</accession>
<sequence>MKRARKWGFAAIALSLLLVAACGAKEDNTLNNPVAQTDAAEKTLRVVATTVTYPDFLYSLGVIPVAAENANAEFPSYLNGAFDAVPKLGGVLNLEGILAAEPDLIIGANWRDAKNVDQLAKIAETVLLPDRDNWRDELRDMGDALGKKEQAEQVIADYEEQIKIANESLKPLVGSETFMYMRIIGKDSYVMGPLASRGKVIHGELGLNSVAAFPKDEESIAISLEMLPEFNPDHIILQVEAGDDAASAQKIYEDMKTNAVWKGLKAVKENHVYLVGDKDWMNFSFSPVATLNAVNEIVETIKQHNGTE</sequence>
<name>A0A1I2HQG4_9BACL</name>
<feature type="chain" id="PRO_5038850812" evidence="6">
    <location>
        <begin position="25"/>
        <end position="308"/>
    </location>
</feature>
<comment type="similarity">
    <text evidence="2">Belongs to the bacterial solute-binding protein 8 family.</text>
</comment>
<evidence type="ECO:0000313" key="9">
    <source>
        <dbReference type="Proteomes" id="UP000183410"/>
    </source>
</evidence>
<dbReference type="InterPro" id="IPR051313">
    <property type="entry name" value="Bact_iron-sidero_bind"/>
</dbReference>
<gene>
    <name evidence="8" type="ORF">SAMN04487969_12561</name>
</gene>
<dbReference type="PANTHER" id="PTHR30532">
    <property type="entry name" value="IRON III DICITRATE-BINDING PERIPLASMIC PROTEIN"/>
    <property type="match status" value="1"/>
</dbReference>
<evidence type="ECO:0000256" key="4">
    <source>
        <dbReference type="ARBA" id="ARBA00022729"/>
    </source>
</evidence>
<keyword evidence="9" id="KW-1185">Reference proteome</keyword>
<keyword evidence="5" id="KW-0175">Coiled coil</keyword>
<evidence type="ECO:0000256" key="1">
    <source>
        <dbReference type="ARBA" id="ARBA00004196"/>
    </source>
</evidence>
<feature type="domain" description="Fe/B12 periplasmic-binding" evidence="7">
    <location>
        <begin position="45"/>
        <end position="305"/>
    </location>
</feature>
<evidence type="ECO:0000256" key="5">
    <source>
        <dbReference type="SAM" id="Coils"/>
    </source>
</evidence>
<evidence type="ECO:0000313" key="8">
    <source>
        <dbReference type="EMBL" id="SFF31922.1"/>
    </source>
</evidence>
<reference evidence="9" key="1">
    <citation type="submission" date="2016-10" db="EMBL/GenBank/DDBJ databases">
        <authorList>
            <person name="Varghese N."/>
            <person name="Submissions S."/>
        </authorList>
    </citation>
    <scope>NUCLEOTIDE SEQUENCE [LARGE SCALE GENOMIC DNA]</scope>
    <source>
        <strain evidence="9">CGMCC 1.10223</strain>
    </source>
</reference>
<comment type="subcellular location">
    <subcellularLocation>
        <location evidence="1">Cell envelope</location>
    </subcellularLocation>
</comment>
<evidence type="ECO:0000256" key="2">
    <source>
        <dbReference type="ARBA" id="ARBA00008814"/>
    </source>
</evidence>
<dbReference type="Pfam" id="PF01497">
    <property type="entry name" value="Peripla_BP_2"/>
    <property type="match status" value="1"/>
</dbReference>
<evidence type="ECO:0000256" key="6">
    <source>
        <dbReference type="SAM" id="SignalP"/>
    </source>
</evidence>
<proteinExistence type="inferred from homology"/>
<feature type="coiled-coil region" evidence="5">
    <location>
        <begin position="141"/>
        <end position="168"/>
    </location>
</feature>
<dbReference type="EMBL" id="FONN01000025">
    <property type="protein sequence ID" value="SFF31922.1"/>
    <property type="molecule type" value="Genomic_DNA"/>
</dbReference>